<dbReference type="Proteomes" id="UP001166191">
    <property type="component" value="Unassembled WGS sequence"/>
</dbReference>
<sequence length="231" mass="24169">MTDQSIDSFYRGEFIPRAHRIGRSTVLVAMVLCVLPALYLSFVLGAYPGIGPIMQGFLAIAAFVGIMWVVEPISYFPVLGVCGTYMSFLSGNIGNMRMPVAISCQSAIQAETGTRRAEVAAVLGIAVSVIVNLVFLIAVVLIGGALIAVLPTPVADAIKNYTLPALYGAVLVMFVNSATRRNAMTGLLAGLAVFLSPISEIYGSAAAGILAIILAVLLNMGCQKKPVETAA</sequence>
<gene>
    <name evidence="2" type="ORF">KNW02_17365</name>
</gene>
<feature type="transmembrane region" description="Helical" evidence="1">
    <location>
        <begin position="161"/>
        <end position="179"/>
    </location>
</feature>
<accession>A0ABS6AMQ5</accession>
<evidence type="ECO:0000313" key="3">
    <source>
        <dbReference type="Proteomes" id="UP001166191"/>
    </source>
</evidence>
<evidence type="ECO:0000256" key="1">
    <source>
        <dbReference type="SAM" id="Phobius"/>
    </source>
</evidence>
<evidence type="ECO:0008006" key="4">
    <source>
        <dbReference type="Google" id="ProtNLM"/>
    </source>
</evidence>
<evidence type="ECO:0000313" key="2">
    <source>
        <dbReference type="EMBL" id="MBU3031878.1"/>
    </source>
</evidence>
<reference evidence="2" key="1">
    <citation type="submission" date="2021-06" db="EMBL/GenBank/DDBJ databases">
        <title>Paracoccus bacterium XHP0099 sp. nov., isolated from the surface waters of the Yellow Sea.</title>
        <authorList>
            <person name="Xue H."/>
            <person name="Zhang D."/>
        </authorList>
    </citation>
    <scope>NUCLEOTIDE SEQUENCE</scope>
    <source>
        <strain evidence="2">XHP0099</strain>
    </source>
</reference>
<feature type="transmembrane region" description="Helical" evidence="1">
    <location>
        <begin position="53"/>
        <end position="70"/>
    </location>
</feature>
<proteinExistence type="predicted"/>
<keyword evidence="1" id="KW-0472">Membrane</keyword>
<dbReference type="EMBL" id="JAHKNG010000044">
    <property type="protein sequence ID" value="MBU3031878.1"/>
    <property type="molecule type" value="Genomic_DNA"/>
</dbReference>
<feature type="transmembrane region" description="Helical" evidence="1">
    <location>
        <begin position="26"/>
        <end position="47"/>
    </location>
</feature>
<keyword evidence="1" id="KW-0812">Transmembrane</keyword>
<protein>
    <recommendedName>
        <fullName evidence="4">Small-conductance mechanosensitive channel</fullName>
    </recommendedName>
</protein>
<keyword evidence="3" id="KW-1185">Reference proteome</keyword>
<feature type="transmembrane region" description="Helical" evidence="1">
    <location>
        <begin position="191"/>
        <end position="218"/>
    </location>
</feature>
<comment type="caution">
    <text evidence="2">The sequence shown here is derived from an EMBL/GenBank/DDBJ whole genome shotgun (WGS) entry which is preliminary data.</text>
</comment>
<dbReference type="RefSeq" id="WP_216034499.1">
    <property type="nucleotide sequence ID" value="NZ_JAHKNG010000044.1"/>
</dbReference>
<organism evidence="2 3">
    <name type="scientific">Paracoccus marinaquae</name>
    <dbReference type="NCBI Taxonomy" id="2841926"/>
    <lineage>
        <taxon>Bacteria</taxon>
        <taxon>Pseudomonadati</taxon>
        <taxon>Pseudomonadota</taxon>
        <taxon>Alphaproteobacteria</taxon>
        <taxon>Rhodobacterales</taxon>
        <taxon>Paracoccaceae</taxon>
        <taxon>Paracoccus</taxon>
    </lineage>
</organism>
<name>A0ABS6AMQ5_9RHOB</name>
<keyword evidence="1" id="KW-1133">Transmembrane helix</keyword>
<feature type="transmembrane region" description="Helical" evidence="1">
    <location>
        <begin position="119"/>
        <end position="149"/>
    </location>
</feature>